<dbReference type="Gene3D" id="2.40.420.20">
    <property type="match status" value="1"/>
</dbReference>
<dbReference type="InterPro" id="IPR058627">
    <property type="entry name" value="MdtA-like_C"/>
</dbReference>
<dbReference type="InterPro" id="IPR006143">
    <property type="entry name" value="RND_pump_MFP"/>
</dbReference>
<dbReference type="Pfam" id="PF25944">
    <property type="entry name" value="Beta-barrel_RND"/>
    <property type="match status" value="1"/>
</dbReference>
<evidence type="ECO:0000259" key="11">
    <source>
        <dbReference type="Pfam" id="PF25967"/>
    </source>
</evidence>
<dbReference type="InterPro" id="IPR058625">
    <property type="entry name" value="MdtA-like_BSH"/>
</dbReference>
<evidence type="ECO:0000256" key="7">
    <source>
        <dbReference type="SAM" id="MobiDB-lite"/>
    </source>
</evidence>
<proteinExistence type="inferred from homology"/>
<keyword evidence="4" id="KW-1003">Cell membrane</keyword>
<evidence type="ECO:0000256" key="3">
    <source>
        <dbReference type="ARBA" id="ARBA00022448"/>
    </source>
</evidence>
<accession>A0ABU0YF99</accession>
<dbReference type="RefSeq" id="WP_379953777.1">
    <property type="nucleotide sequence ID" value="NZ_JAUYVI010000001.1"/>
</dbReference>
<gene>
    <name evidence="12" type="ORF">Q8A70_01885</name>
</gene>
<evidence type="ECO:0000256" key="4">
    <source>
        <dbReference type="ARBA" id="ARBA00022475"/>
    </source>
</evidence>
<organism evidence="12 13">
    <name type="scientific">Dongia sedimenti</name>
    <dbReference type="NCBI Taxonomy" id="3064282"/>
    <lineage>
        <taxon>Bacteria</taxon>
        <taxon>Pseudomonadati</taxon>
        <taxon>Pseudomonadota</taxon>
        <taxon>Alphaproteobacteria</taxon>
        <taxon>Rhodospirillales</taxon>
        <taxon>Dongiaceae</taxon>
        <taxon>Dongia</taxon>
    </lineage>
</organism>
<evidence type="ECO:0000313" key="13">
    <source>
        <dbReference type="Proteomes" id="UP001230156"/>
    </source>
</evidence>
<feature type="domain" description="Multidrug resistance protein MdtA-like C-terminal permuted SH3" evidence="11">
    <location>
        <begin position="299"/>
        <end position="357"/>
    </location>
</feature>
<evidence type="ECO:0000259" key="8">
    <source>
        <dbReference type="Pfam" id="PF25876"/>
    </source>
</evidence>
<dbReference type="SUPFAM" id="SSF111369">
    <property type="entry name" value="HlyD-like secretion proteins"/>
    <property type="match status" value="1"/>
</dbReference>
<feature type="domain" description="Multidrug resistance protein MdtA-like barrel-sandwich hybrid" evidence="9">
    <location>
        <begin position="66"/>
        <end position="209"/>
    </location>
</feature>
<dbReference type="PANTHER" id="PTHR30469">
    <property type="entry name" value="MULTIDRUG RESISTANCE PROTEIN MDTA"/>
    <property type="match status" value="1"/>
</dbReference>
<evidence type="ECO:0000256" key="5">
    <source>
        <dbReference type="ARBA" id="ARBA00022519"/>
    </source>
</evidence>
<feature type="domain" description="Multidrug resistance protein MdtA-like alpha-helical hairpin" evidence="8">
    <location>
        <begin position="108"/>
        <end position="176"/>
    </location>
</feature>
<dbReference type="Proteomes" id="UP001230156">
    <property type="component" value="Unassembled WGS sequence"/>
</dbReference>
<dbReference type="Gene3D" id="2.40.50.100">
    <property type="match status" value="1"/>
</dbReference>
<name>A0ABU0YF99_9PROT</name>
<evidence type="ECO:0000256" key="1">
    <source>
        <dbReference type="ARBA" id="ARBA00004236"/>
    </source>
</evidence>
<evidence type="ECO:0000259" key="9">
    <source>
        <dbReference type="Pfam" id="PF25917"/>
    </source>
</evidence>
<reference evidence="13" key="1">
    <citation type="submission" date="2023-08" db="EMBL/GenBank/DDBJ databases">
        <title>Rhodospirillaceae gen. nov., a novel taxon isolated from the Yangtze River Yuezi River estuary sludge.</title>
        <authorList>
            <person name="Ruan L."/>
        </authorList>
    </citation>
    <scope>NUCLEOTIDE SEQUENCE [LARGE SCALE GENOMIC DNA]</scope>
    <source>
        <strain evidence="13">R-7</strain>
    </source>
</reference>
<comment type="subcellular location">
    <subcellularLocation>
        <location evidence="1">Cell membrane</location>
    </subcellularLocation>
</comment>
<feature type="domain" description="Multidrug resistance protein MdtA-like beta-barrel" evidence="10">
    <location>
        <begin position="213"/>
        <end position="294"/>
    </location>
</feature>
<dbReference type="EMBL" id="JAUYVI010000001">
    <property type="protein sequence ID" value="MDQ7246393.1"/>
    <property type="molecule type" value="Genomic_DNA"/>
</dbReference>
<sequence>MKLRTILPLLAIGAIGAAGWTWWNDAPAGANVAPPAPEAVPVDTATATRQDVPVTLTGLGTVQALNTVTVTARVDGQIQKIAFTEGQDVKEGDLLAQIDPRPFQAALDGAIAKKAQDVATLENAKLDLKRFQDLAQKDFATHQQLDTQNALVAQTEALIQGDQAAIDNARTQLDYTTIKAPLDGRTGFRLVDQGNIVHATDTAGIVMITQIHPISVVFTLPEDELQAVQHALAAGTVQATAIADDGKTVLDQGKLVLADNMIDQTTGTARFKAEFPNAGNTLWPGAFVNVQVLLQTRHNALTIPSVAVERGPDGLFAYVVKPDAKVEVRPIQVGFNTGAFAVVDTGLSPGDEVVTGGQYRLEPGSAVKPTRTQTSAVSPTQEKAAQ</sequence>
<evidence type="ECO:0000259" key="10">
    <source>
        <dbReference type="Pfam" id="PF25944"/>
    </source>
</evidence>
<evidence type="ECO:0000256" key="2">
    <source>
        <dbReference type="ARBA" id="ARBA00009477"/>
    </source>
</evidence>
<keyword evidence="6" id="KW-0472">Membrane</keyword>
<dbReference type="Gene3D" id="2.40.30.170">
    <property type="match status" value="1"/>
</dbReference>
<comment type="similarity">
    <text evidence="2">Belongs to the membrane fusion protein (MFP) (TC 8.A.1) family.</text>
</comment>
<dbReference type="Pfam" id="PF25917">
    <property type="entry name" value="BSH_RND"/>
    <property type="match status" value="1"/>
</dbReference>
<protein>
    <submittedName>
        <fullName evidence="12">Efflux RND transporter periplasmic adaptor subunit</fullName>
    </submittedName>
</protein>
<keyword evidence="13" id="KW-1185">Reference proteome</keyword>
<dbReference type="Pfam" id="PF25876">
    <property type="entry name" value="HH_MFP_RND"/>
    <property type="match status" value="1"/>
</dbReference>
<dbReference type="NCBIfam" id="TIGR01730">
    <property type="entry name" value="RND_mfp"/>
    <property type="match status" value="1"/>
</dbReference>
<feature type="compositionally biased region" description="Polar residues" evidence="7">
    <location>
        <begin position="370"/>
        <end position="386"/>
    </location>
</feature>
<evidence type="ECO:0000256" key="6">
    <source>
        <dbReference type="ARBA" id="ARBA00023136"/>
    </source>
</evidence>
<dbReference type="InterPro" id="IPR058624">
    <property type="entry name" value="MdtA-like_HH"/>
</dbReference>
<evidence type="ECO:0000313" key="12">
    <source>
        <dbReference type="EMBL" id="MDQ7246393.1"/>
    </source>
</evidence>
<dbReference type="InterPro" id="IPR058626">
    <property type="entry name" value="MdtA-like_b-barrel"/>
</dbReference>
<feature type="region of interest" description="Disordered" evidence="7">
    <location>
        <begin position="361"/>
        <end position="386"/>
    </location>
</feature>
<dbReference type="Pfam" id="PF25967">
    <property type="entry name" value="RND-MFP_C"/>
    <property type="match status" value="1"/>
</dbReference>
<comment type="caution">
    <text evidence="12">The sequence shown here is derived from an EMBL/GenBank/DDBJ whole genome shotgun (WGS) entry which is preliminary data.</text>
</comment>
<dbReference type="Gene3D" id="1.10.287.470">
    <property type="entry name" value="Helix hairpin bin"/>
    <property type="match status" value="1"/>
</dbReference>
<keyword evidence="3" id="KW-0813">Transport</keyword>
<dbReference type="PANTHER" id="PTHR30469:SF12">
    <property type="entry name" value="MULTIDRUG RESISTANCE PROTEIN MDTA"/>
    <property type="match status" value="1"/>
</dbReference>
<keyword evidence="5" id="KW-0997">Cell inner membrane</keyword>